<dbReference type="Gene3D" id="3.40.30.10">
    <property type="entry name" value="Glutaredoxin"/>
    <property type="match status" value="1"/>
</dbReference>
<evidence type="ECO:0000313" key="3">
    <source>
        <dbReference type="EMBL" id="WRQ89536.1"/>
    </source>
</evidence>
<dbReference type="RefSeq" id="WP_221029777.1">
    <property type="nucleotide sequence ID" value="NZ_CP139781.1"/>
</dbReference>
<evidence type="ECO:0000313" key="4">
    <source>
        <dbReference type="Proteomes" id="UP000738431"/>
    </source>
</evidence>
<evidence type="ECO:0000256" key="1">
    <source>
        <dbReference type="SAM" id="SignalP"/>
    </source>
</evidence>
<dbReference type="Proteomes" id="UP000738431">
    <property type="component" value="Chromosome"/>
</dbReference>
<feature type="chain" id="PRO_5046174020" evidence="1">
    <location>
        <begin position="23"/>
        <end position="560"/>
    </location>
</feature>
<keyword evidence="1" id="KW-0732">Signal</keyword>
<sequence>MISHRSLLTSALLAISTLSATAAVDWLDSLDAGQAAATERNLPLYLHIGDPLNELTGAMARQTFANDEVSAFLNEHFVCVHLNRDDAPALAGFGQQWLAADQKLPGWPLNLWFTPDLQPIEGASYLPPTEEWGREGFMVVAGRIAERWGADAESVQQGTAATQRLIADYLPFAAEPPADLDAALATAASDWLARYNAELGTFGEAPHGIEPELIRFLIARGGDARATALASLKARILSPLRDPIDGGFYRATADSEARLPVFQKRLTDQARIALACMDAAAVSDDPIYAAAAKSALDYAINRLSPVGDGTFVIGEDATAPESVAHQTWLWNDLVALVGEDMATALGARADGNVNADEDLEGHHAGRNVLDADPITMRPQHMFDLRAKVLFARADFAAVVVDHTATAAAHALMYHAMKRSEAELGDLDHGAYALGTKAALLRDFSAGTEFFSRTSRSEVPATPEDYVLTALAFEDPALAAAVDEKFYDDELGLYYVTSDEVLGLRPLWWTPGAGDLPAPTVWRVMLGNAPALMVDELTLPFENPDVPPAGAVLLALQQTLN</sequence>
<feature type="signal peptide" evidence="1">
    <location>
        <begin position="1"/>
        <end position="22"/>
    </location>
</feature>
<dbReference type="Pfam" id="PF03190">
    <property type="entry name" value="Thioredox_DsbH"/>
    <property type="match status" value="1"/>
</dbReference>
<protein>
    <submittedName>
        <fullName evidence="3">DUF255 domain-containing protein</fullName>
    </submittedName>
</protein>
<dbReference type="PIRSF" id="PIRSF006402">
    <property type="entry name" value="UCP006402_thioredoxin"/>
    <property type="match status" value="1"/>
</dbReference>
<name>A0ABZ1CDN7_9BACT</name>
<keyword evidence="4" id="KW-1185">Reference proteome</keyword>
<gene>
    <name evidence="3" type="ORF">K1X11_008955</name>
</gene>
<organism evidence="3 4">
    <name type="scientific">Actomonas aquatica</name>
    <dbReference type="NCBI Taxonomy" id="2866162"/>
    <lineage>
        <taxon>Bacteria</taxon>
        <taxon>Pseudomonadati</taxon>
        <taxon>Verrucomicrobiota</taxon>
        <taxon>Opitutia</taxon>
        <taxon>Opitutales</taxon>
        <taxon>Opitutaceae</taxon>
        <taxon>Actomonas</taxon>
    </lineage>
</organism>
<dbReference type="InterPro" id="IPR004879">
    <property type="entry name" value="Ssp411-like_TRX"/>
</dbReference>
<dbReference type="SUPFAM" id="SSF52833">
    <property type="entry name" value="Thioredoxin-like"/>
    <property type="match status" value="1"/>
</dbReference>
<proteinExistence type="predicted"/>
<dbReference type="InterPro" id="IPR036249">
    <property type="entry name" value="Thioredoxin-like_sf"/>
</dbReference>
<dbReference type="PANTHER" id="PTHR42899">
    <property type="entry name" value="SPERMATOGENESIS-ASSOCIATED PROTEIN 20"/>
    <property type="match status" value="1"/>
</dbReference>
<dbReference type="SUPFAM" id="SSF48208">
    <property type="entry name" value="Six-hairpin glycosidases"/>
    <property type="match status" value="1"/>
</dbReference>
<feature type="domain" description="Spermatogenesis-associated protein 20-like TRX" evidence="2">
    <location>
        <begin position="20"/>
        <end position="162"/>
    </location>
</feature>
<dbReference type="PANTHER" id="PTHR42899:SF1">
    <property type="entry name" value="SPERMATOGENESIS-ASSOCIATED PROTEIN 20"/>
    <property type="match status" value="1"/>
</dbReference>
<accession>A0ABZ1CDN7</accession>
<dbReference type="InterPro" id="IPR008928">
    <property type="entry name" value="6-hairpin_glycosidase_sf"/>
</dbReference>
<dbReference type="InterPro" id="IPR024705">
    <property type="entry name" value="Ssp411"/>
</dbReference>
<evidence type="ECO:0000259" key="2">
    <source>
        <dbReference type="Pfam" id="PF03190"/>
    </source>
</evidence>
<dbReference type="EMBL" id="CP139781">
    <property type="protein sequence ID" value="WRQ89536.1"/>
    <property type="molecule type" value="Genomic_DNA"/>
</dbReference>
<reference evidence="3 4" key="1">
    <citation type="submission" date="2023-12" db="EMBL/GenBank/DDBJ databases">
        <title>Description of an unclassified Opitutus bacterium of Verrucomicrobiota.</title>
        <authorList>
            <person name="Zhang D.-F."/>
        </authorList>
    </citation>
    <scope>NUCLEOTIDE SEQUENCE [LARGE SCALE GENOMIC DNA]</scope>
    <source>
        <strain evidence="3 4">WL0086</strain>
    </source>
</reference>